<protein>
    <submittedName>
        <fullName evidence="2">Uncharacterized protein</fullName>
    </submittedName>
</protein>
<feature type="compositionally biased region" description="Basic and acidic residues" evidence="1">
    <location>
        <begin position="37"/>
        <end position="48"/>
    </location>
</feature>
<proteinExistence type="predicted"/>
<dbReference type="AlphaFoldDB" id="A0A822A246"/>
<accession>A0A822A246</accession>
<evidence type="ECO:0000313" key="3">
    <source>
        <dbReference type="Proteomes" id="UP000663848"/>
    </source>
</evidence>
<evidence type="ECO:0000256" key="1">
    <source>
        <dbReference type="SAM" id="MobiDB-lite"/>
    </source>
</evidence>
<comment type="caution">
    <text evidence="2">The sequence shown here is derived from an EMBL/GenBank/DDBJ whole genome shotgun (WGS) entry which is preliminary data.</text>
</comment>
<sequence>MPLYASPTSSTGTRVANSYITSYCSSSPSARTNTFMRRPDSENNKHDSSTTIYSSSHQSDSLYNEPTKRHA</sequence>
<reference evidence="2" key="1">
    <citation type="submission" date="2021-02" db="EMBL/GenBank/DDBJ databases">
        <authorList>
            <person name="Nowell W R."/>
        </authorList>
    </citation>
    <scope>NUCLEOTIDE SEQUENCE</scope>
</reference>
<name>A0A822A246_9BILA</name>
<feature type="compositionally biased region" description="Low complexity" evidence="1">
    <location>
        <begin position="49"/>
        <end position="61"/>
    </location>
</feature>
<organism evidence="2 3">
    <name type="scientific">Rotaria socialis</name>
    <dbReference type="NCBI Taxonomy" id="392032"/>
    <lineage>
        <taxon>Eukaryota</taxon>
        <taxon>Metazoa</taxon>
        <taxon>Spiralia</taxon>
        <taxon>Gnathifera</taxon>
        <taxon>Rotifera</taxon>
        <taxon>Eurotatoria</taxon>
        <taxon>Bdelloidea</taxon>
        <taxon>Philodinida</taxon>
        <taxon>Philodinidae</taxon>
        <taxon>Rotaria</taxon>
    </lineage>
</organism>
<feature type="non-terminal residue" evidence="2">
    <location>
        <position position="71"/>
    </location>
</feature>
<feature type="region of interest" description="Disordered" evidence="1">
    <location>
        <begin position="23"/>
        <end position="71"/>
    </location>
</feature>
<evidence type="ECO:0000313" key="2">
    <source>
        <dbReference type="EMBL" id="CAF4988516.1"/>
    </source>
</evidence>
<dbReference type="Proteomes" id="UP000663848">
    <property type="component" value="Unassembled WGS sequence"/>
</dbReference>
<gene>
    <name evidence="2" type="ORF">QYT958_LOCUS36856</name>
</gene>
<dbReference type="EMBL" id="CAJOBR010029931">
    <property type="protein sequence ID" value="CAF4988516.1"/>
    <property type="molecule type" value="Genomic_DNA"/>
</dbReference>